<dbReference type="PATRIC" id="fig|394096.3.peg.4602"/>
<evidence type="ECO:0000259" key="1">
    <source>
        <dbReference type="Pfam" id="PF07791"/>
    </source>
</evidence>
<sequence length="190" mass="21734">MEAMAKRYFELSDKVTFPHRWHLDTPTDSYGQKVDDRMFRRGEPVHLQERLRIPVEIAGKPLDYTEANVSVPVVHVRVASMFAELAPDDVQLIPVDVEGHPDQYLILVATRLIRCIDEKASRIRLWTHEDGVPHKVGQYASVRDLRIDKSKVGGTRVFRLEGWRSSLIVSGEIKDALERMGATGTRFEEV</sequence>
<feature type="domain" description="Immunity MXAN-0049 protein" evidence="1">
    <location>
        <begin position="19"/>
        <end position="190"/>
    </location>
</feature>
<dbReference type="Pfam" id="PF07791">
    <property type="entry name" value="Imm11"/>
    <property type="match status" value="1"/>
</dbReference>
<dbReference type="InterPro" id="IPR012433">
    <property type="entry name" value="Imm11"/>
</dbReference>
<dbReference type="STRING" id="394096.DB31_8562"/>
<comment type="caution">
    <text evidence="2">The sequence shown here is derived from an EMBL/GenBank/DDBJ whole genome shotgun (WGS) entry which is preliminary data.</text>
</comment>
<proteinExistence type="predicted"/>
<dbReference type="Proteomes" id="UP000028725">
    <property type="component" value="Unassembled WGS sequence"/>
</dbReference>
<dbReference type="EMBL" id="JMCB01000008">
    <property type="protein sequence ID" value="KFE67209.1"/>
    <property type="molecule type" value="Genomic_DNA"/>
</dbReference>
<reference evidence="2 3" key="1">
    <citation type="submission" date="2014-04" db="EMBL/GenBank/DDBJ databases">
        <title>Genome assembly of Hyalangium minutum DSM 14724.</title>
        <authorList>
            <person name="Sharma G."/>
            <person name="Subramanian S."/>
        </authorList>
    </citation>
    <scope>NUCLEOTIDE SEQUENCE [LARGE SCALE GENOMIC DNA]</scope>
    <source>
        <strain evidence="2 3">DSM 14724</strain>
    </source>
</reference>
<evidence type="ECO:0000313" key="2">
    <source>
        <dbReference type="EMBL" id="KFE67209.1"/>
    </source>
</evidence>
<dbReference type="AlphaFoldDB" id="A0A085WHP6"/>
<name>A0A085WHP6_9BACT</name>
<gene>
    <name evidence="2" type="ORF">DB31_8562</name>
</gene>
<protein>
    <recommendedName>
        <fullName evidence="1">Immunity MXAN-0049 protein domain-containing protein</fullName>
    </recommendedName>
</protein>
<organism evidence="2 3">
    <name type="scientific">Hyalangium minutum</name>
    <dbReference type="NCBI Taxonomy" id="394096"/>
    <lineage>
        <taxon>Bacteria</taxon>
        <taxon>Pseudomonadati</taxon>
        <taxon>Myxococcota</taxon>
        <taxon>Myxococcia</taxon>
        <taxon>Myxococcales</taxon>
        <taxon>Cystobacterineae</taxon>
        <taxon>Archangiaceae</taxon>
        <taxon>Hyalangium</taxon>
    </lineage>
</organism>
<accession>A0A085WHP6</accession>
<evidence type="ECO:0000313" key="3">
    <source>
        <dbReference type="Proteomes" id="UP000028725"/>
    </source>
</evidence>
<keyword evidence="3" id="KW-1185">Reference proteome</keyword>